<sequence>MPGIDRISQLPESLLTHILSYLPTKQSVKTSALSTRWKNLWLSVPVLDLDCGIFPFGEDQVLLNFIDRLLEFNPDTRLLKVKVKCAWMEIDGLKDRIRTLIHRGPRHLDVESCTKYIDSDTEVYPYLEFVPLNLYTSKTLVTLKLTFSGLEDPGFVCMPCLKSMTLVEVHFRDDVTLEKLVSGCPVLEELTLVRDMHSSFVGDVDRFMSVKSGSLKRFHVPLWHGTYCSSSVKCTLEIDAPGLEHMTLGENQFDSIIVVQKLISLFMVDLDISFAVDFGELFLYGISSVGHMIISEKTVKALELYSKVVGLIPKFNNLSLLEAVFPGNSLQFLPAFLECCPNLKHLILEVVYSREMEDAFELTNVPGCFLSTLECVELKRIHDWEEEEMKVATYFLENAAVLKKLTLSLTNYPRYVPDEEILYKVNEVKKCSPTCQIHPDWELC</sequence>
<dbReference type="EMBL" id="JAAMPC010000002">
    <property type="protein sequence ID" value="KAG2323749.1"/>
    <property type="molecule type" value="Genomic_DNA"/>
</dbReference>
<dbReference type="PANTHER" id="PTHR31900:SF33">
    <property type="entry name" value="PROTEIN WITH RNI-LIKE_FBD-LIKE DOMAIN"/>
    <property type="match status" value="1"/>
</dbReference>
<keyword evidence="3" id="KW-1185">Reference proteome</keyword>
<dbReference type="InterPro" id="IPR032675">
    <property type="entry name" value="LRR_dom_sf"/>
</dbReference>
<dbReference type="SMART" id="SM00256">
    <property type="entry name" value="FBOX"/>
    <property type="match status" value="1"/>
</dbReference>
<dbReference type="InterPro" id="IPR053781">
    <property type="entry name" value="F-box_AtFBL13-like"/>
</dbReference>
<protein>
    <recommendedName>
        <fullName evidence="1">F-box domain-containing protein</fullName>
    </recommendedName>
</protein>
<comment type="caution">
    <text evidence="2">The sequence shown here is derived from an EMBL/GenBank/DDBJ whole genome shotgun (WGS) entry which is preliminary data.</text>
</comment>
<dbReference type="SUPFAM" id="SSF52047">
    <property type="entry name" value="RNI-like"/>
    <property type="match status" value="1"/>
</dbReference>
<dbReference type="InterPro" id="IPR050232">
    <property type="entry name" value="FBL13/AtMIF1-like"/>
</dbReference>
<dbReference type="InterPro" id="IPR055411">
    <property type="entry name" value="LRR_FXL15/At3g58940/PEG3-like"/>
</dbReference>
<dbReference type="Pfam" id="PF08387">
    <property type="entry name" value="FBD"/>
    <property type="match status" value="1"/>
</dbReference>
<evidence type="ECO:0000313" key="3">
    <source>
        <dbReference type="Proteomes" id="UP000886595"/>
    </source>
</evidence>
<accession>A0A8X7W618</accession>
<evidence type="ECO:0000313" key="2">
    <source>
        <dbReference type="EMBL" id="KAG2323749.1"/>
    </source>
</evidence>
<dbReference type="Pfam" id="PF24758">
    <property type="entry name" value="LRR_At5g56370"/>
    <property type="match status" value="1"/>
</dbReference>
<dbReference type="InterPro" id="IPR006566">
    <property type="entry name" value="FBD"/>
</dbReference>
<reference evidence="2 3" key="1">
    <citation type="submission" date="2020-02" db="EMBL/GenBank/DDBJ databases">
        <authorList>
            <person name="Ma Q."/>
            <person name="Huang Y."/>
            <person name="Song X."/>
            <person name="Pei D."/>
        </authorList>
    </citation>
    <scope>NUCLEOTIDE SEQUENCE [LARGE SCALE GENOMIC DNA]</scope>
    <source>
        <strain evidence="2">Sxm20200214</strain>
        <tissue evidence="2">Leaf</tissue>
    </source>
</reference>
<dbReference type="Proteomes" id="UP000886595">
    <property type="component" value="Unassembled WGS sequence"/>
</dbReference>
<dbReference type="Gene3D" id="1.20.1280.50">
    <property type="match status" value="1"/>
</dbReference>
<organism evidence="2 3">
    <name type="scientific">Brassica carinata</name>
    <name type="common">Ethiopian mustard</name>
    <name type="synonym">Abyssinian cabbage</name>
    <dbReference type="NCBI Taxonomy" id="52824"/>
    <lineage>
        <taxon>Eukaryota</taxon>
        <taxon>Viridiplantae</taxon>
        <taxon>Streptophyta</taxon>
        <taxon>Embryophyta</taxon>
        <taxon>Tracheophyta</taxon>
        <taxon>Spermatophyta</taxon>
        <taxon>Magnoliopsida</taxon>
        <taxon>eudicotyledons</taxon>
        <taxon>Gunneridae</taxon>
        <taxon>Pentapetalae</taxon>
        <taxon>rosids</taxon>
        <taxon>malvids</taxon>
        <taxon>Brassicales</taxon>
        <taxon>Brassicaceae</taxon>
        <taxon>Brassiceae</taxon>
        <taxon>Brassica</taxon>
    </lineage>
</organism>
<dbReference type="SUPFAM" id="SSF81383">
    <property type="entry name" value="F-box domain"/>
    <property type="match status" value="1"/>
</dbReference>
<dbReference type="Pfam" id="PF00646">
    <property type="entry name" value="F-box"/>
    <property type="match status" value="1"/>
</dbReference>
<dbReference type="Gene3D" id="3.80.10.10">
    <property type="entry name" value="Ribonuclease Inhibitor"/>
    <property type="match status" value="1"/>
</dbReference>
<dbReference type="CDD" id="cd22160">
    <property type="entry name" value="F-box_AtFBL13-like"/>
    <property type="match status" value="1"/>
</dbReference>
<feature type="domain" description="F-box" evidence="1">
    <location>
        <begin position="4"/>
        <end position="40"/>
    </location>
</feature>
<dbReference type="AlphaFoldDB" id="A0A8X7W618"/>
<name>A0A8X7W618_BRACI</name>
<evidence type="ECO:0000259" key="1">
    <source>
        <dbReference type="PROSITE" id="PS50181"/>
    </source>
</evidence>
<gene>
    <name evidence="2" type="ORF">Bca52824_006477</name>
</gene>
<dbReference type="SMART" id="SM00579">
    <property type="entry name" value="FBD"/>
    <property type="match status" value="1"/>
</dbReference>
<dbReference type="PROSITE" id="PS50181">
    <property type="entry name" value="FBOX"/>
    <property type="match status" value="1"/>
</dbReference>
<dbReference type="OrthoDB" id="594804at2759"/>
<proteinExistence type="predicted"/>
<dbReference type="InterPro" id="IPR001810">
    <property type="entry name" value="F-box_dom"/>
</dbReference>
<dbReference type="PANTHER" id="PTHR31900">
    <property type="entry name" value="F-BOX/RNI SUPERFAMILY PROTEIN-RELATED"/>
    <property type="match status" value="1"/>
</dbReference>
<dbReference type="InterPro" id="IPR036047">
    <property type="entry name" value="F-box-like_dom_sf"/>
</dbReference>